<protein>
    <submittedName>
        <fullName evidence="2">Uncharacterized protein</fullName>
    </submittedName>
</protein>
<organism evidence="2 3">
    <name type="scientific">Dethiosulfatibacter aminovorans DSM 17477</name>
    <dbReference type="NCBI Taxonomy" id="1121476"/>
    <lineage>
        <taxon>Bacteria</taxon>
        <taxon>Bacillati</taxon>
        <taxon>Bacillota</taxon>
        <taxon>Tissierellia</taxon>
        <taxon>Dethiosulfatibacter</taxon>
    </lineage>
</organism>
<evidence type="ECO:0000313" key="2">
    <source>
        <dbReference type="EMBL" id="SHJ45224.1"/>
    </source>
</evidence>
<dbReference type="EMBL" id="FQZL01000021">
    <property type="protein sequence ID" value="SHJ45224.1"/>
    <property type="molecule type" value="Genomic_DNA"/>
</dbReference>
<evidence type="ECO:0000256" key="1">
    <source>
        <dbReference type="SAM" id="Phobius"/>
    </source>
</evidence>
<keyword evidence="1" id="KW-0812">Transmembrane</keyword>
<evidence type="ECO:0000313" key="3">
    <source>
        <dbReference type="Proteomes" id="UP000184052"/>
    </source>
</evidence>
<keyword evidence="1" id="KW-0472">Membrane</keyword>
<keyword evidence="1" id="KW-1133">Transmembrane helix</keyword>
<gene>
    <name evidence="2" type="ORF">SAMN02745751_02601</name>
</gene>
<sequence>MSLRDNMSNTMKIIIAVVAVVVIGGGIFFFAGQNPMADMTTFEKIETSMKKQVEIKKADVDMNIDLEFEIDETAQNPNLDILKLVNDIEFSYDIKQDISDMENFFMEGLFSVVYQGESAFDVDFFMDGEKMVFGMPTLIDQPFFMTYEGYARLLDQAMSMNGTTEAPQFDFDMKRIMKDSVEFSEDFYSIEGIEGAENFDEEKYRTMIETGLEGLLVETEAFDVEVDRDGEKSTVKCDGYLLSFNETQFIDFALPLLEEAKTDPALKAIIIAKTQEYLDFTMNIYGEDFFNQPGMEDPYEEFNQIVEDLRTNYESGIEEMIGQLTAQRERSDKETFMVVNKMGIDKDGNMIYWDMSLDLFMDALKELEESEIASEYSSTDDIEGVTKFNVSIEYVINSINEDLTFTDYSTIEETGIDIVALAENPESAETQQVGMQIMGAFMQEMGTNPLFQALSQMMMQATPEPMY</sequence>
<reference evidence="2 3" key="1">
    <citation type="submission" date="2016-11" db="EMBL/GenBank/DDBJ databases">
        <authorList>
            <person name="Jaros S."/>
            <person name="Januszkiewicz K."/>
            <person name="Wedrychowicz H."/>
        </authorList>
    </citation>
    <scope>NUCLEOTIDE SEQUENCE [LARGE SCALE GENOMIC DNA]</scope>
    <source>
        <strain evidence="2 3">DSM 17477</strain>
    </source>
</reference>
<accession>A0A1M6JEX2</accession>
<dbReference type="STRING" id="1121476.SAMN02745751_02601"/>
<proteinExistence type="predicted"/>
<feature type="transmembrane region" description="Helical" evidence="1">
    <location>
        <begin position="12"/>
        <end position="31"/>
    </location>
</feature>
<keyword evidence="3" id="KW-1185">Reference proteome</keyword>
<dbReference type="AlphaFoldDB" id="A0A1M6JEX2"/>
<dbReference type="Proteomes" id="UP000184052">
    <property type="component" value="Unassembled WGS sequence"/>
</dbReference>
<name>A0A1M6JEX2_9FIRM</name>